<protein>
    <submittedName>
        <fullName evidence="1">Uncharacterized protein</fullName>
    </submittedName>
</protein>
<reference evidence="2" key="1">
    <citation type="submission" date="2016-07" db="EMBL/GenBank/DDBJ databases">
        <title>Nontailed viruses are major unrecognized killers of bacteria in the ocean.</title>
        <authorList>
            <person name="Kauffman K."/>
            <person name="Hussain F."/>
            <person name="Yang J."/>
            <person name="Arevalo P."/>
            <person name="Brown J."/>
            <person name="Cutler M."/>
            <person name="Kelly L."/>
            <person name="Polz M.F."/>
        </authorList>
    </citation>
    <scope>NUCLEOTIDE SEQUENCE [LARGE SCALE GENOMIC DNA]</scope>
    <source>
        <strain evidence="2">10N.261.48.B5</strain>
    </source>
</reference>
<organism evidence="1 2">
    <name type="scientific">Vibrio splendidus</name>
    <dbReference type="NCBI Taxonomy" id="29497"/>
    <lineage>
        <taxon>Bacteria</taxon>
        <taxon>Pseudomonadati</taxon>
        <taxon>Pseudomonadota</taxon>
        <taxon>Gammaproteobacteria</taxon>
        <taxon>Vibrionales</taxon>
        <taxon>Vibrionaceae</taxon>
        <taxon>Vibrio</taxon>
    </lineage>
</organism>
<proteinExistence type="predicted"/>
<evidence type="ECO:0000313" key="1">
    <source>
        <dbReference type="EMBL" id="PMM49344.1"/>
    </source>
</evidence>
<sequence>MKRILILSPPLHSMGGMAKVAEKQIDIMESEYIIDHFSTGSNYFSQLVSFSRFIFKLLISNFDVVHIHVASGKSFYRKFIYATFSLLLSHETILHVHGGKFALFSRRTLPKYLAKYLNKFKRIKWVFLSEKLASEVNLEFLSGKKPYIIPNFEVNRHVFTDMSVSVNLSTNLCFVGRLVNEKGIKLLIEAVLRANSNLCKEYTLDIYGDGPLLERLKFEYEENKSLLFHGWVDSKDIPYHKYHLNCLPSLIEAMPLTIIESMMTGTPTLATKVGSIPDMIEVGKTGWLLQSPPTIECIYNFFLMLDINKLISVRSEVYKYYLFNYSSDQFILNCNRLYDEN</sequence>
<dbReference type="PANTHER" id="PTHR12526">
    <property type="entry name" value="GLYCOSYLTRANSFERASE"/>
    <property type="match status" value="1"/>
</dbReference>
<dbReference type="RefSeq" id="WP_102552720.1">
    <property type="nucleotide sequence ID" value="NZ_MCZF01000185.1"/>
</dbReference>
<dbReference type="SUPFAM" id="SSF53756">
    <property type="entry name" value="UDP-Glycosyltransferase/glycogen phosphorylase"/>
    <property type="match status" value="1"/>
</dbReference>
<gene>
    <name evidence="1" type="ORF">BCT54_24765</name>
</gene>
<dbReference type="Proteomes" id="UP000235533">
    <property type="component" value="Unassembled WGS sequence"/>
</dbReference>
<dbReference type="Gene3D" id="3.40.50.2000">
    <property type="entry name" value="Glycogen Phosphorylase B"/>
    <property type="match status" value="2"/>
</dbReference>
<evidence type="ECO:0000313" key="2">
    <source>
        <dbReference type="Proteomes" id="UP000235533"/>
    </source>
</evidence>
<name>A0A2N7JPS1_VIBSP</name>
<comment type="caution">
    <text evidence="1">The sequence shown here is derived from an EMBL/GenBank/DDBJ whole genome shotgun (WGS) entry which is preliminary data.</text>
</comment>
<dbReference type="CDD" id="cd03801">
    <property type="entry name" value="GT4_PimA-like"/>
    <property type="match status" value="1"/>
</dbReference>
<dbReference type="EMBL" id="MCZF01000185">
    <property type="protein sequence ID" value="PMM49344.1"/>
    <property type="molecule type" value="Genomic_DNA"/>
</dbReference>
<dbReference type="AlphaFoldDB" id="A0A2N7JPS1"/>
<dbReference type="PANTHER" id="PTHR12526:SF630">
    <property type="entry name" value="GLYCOSYLTRANSFERASE"/>
    <property type="match status" value="1"/>
</dbReference>
<accession>A0A2N7JPS1</accession>
<dbReference type="Pfam" id="PF13692">
    <property type="entry name" value="Glyco_trans_1_4"/>
    <property type="match status" value="1"/>
</dbReference>